<evidence type="ECO:0000256" key="5">
    <source>
        <dbReference type="ARBA" id="ARBA00022692"/>
    </source>
</evidence>
<dbReference type="Proteomes" id="UP000193900">
    <property type="component" value="Unassembled WGS sequence"/>
</dbReference>
<dbReference type="InterPro" id="IPR002781">
    <property type="entry name" value="TM_pro_TauE-like"/>
</dbReference>
<keyword evidence="5 8" id="KW-0812">Transmembrane</keyword>
<proteinExistence type="inferred from homology"/>
<feature type="transmembrane region" description="Helical" evidence="8">
    <location>
        <begin position="170"/>
        <end position="191"/>
    </location>
</feature>
<evidence type="ECO:0000256" key="1">
    <source>
        <dbReference type="ARBA" id="ARBA00004651"/>
    </source>
</evidence>
<evidence type="ECO:0000256" key="7">
    <source>
        <dbReference type="ARBA" id="ARBA00023136"/>
    </source>
</evidence>
<evidence type="ECO:0000256" key="8">
    <source>
        <dbReference type="RuleBase" id="RU363041"/>
    </source>
</evidence>
<evidence type="ECO:0000256" key="4">
    <source>
        <dbReference type="ARBA" id="ARBA00022475"/>
    </source>
</evidence>
<sequence>MTDYPIELYQIALVVLGLALGGLLKGATGAGAPLVAVPVIASIFDVRHAIVIMLVPNIVINVWQIYKHTTDRRETRKGLVVAIGTLPGVLIGTYLLTRLSSDVLSLCLALLLFANVVFRLSSPQFALSERVFGKIAVPMGVVIGLMQGTLGMSGPVALAFLNTLRLQRDLFIVTISIVFLATSTVQLPALYASGQLSLPLIGLSCLAILPILAMLPVGNYVGSRLSREQFNWLILAVISVLAVRLFWRAIA</sequence>
<dbReference type="GO" id="GO:0005886">
    <property type="term" value="C:plasma membrane"/>
    <property type="evidence" value="ECO:0007669"/>
    <property type="project" value="UniProtKB-SubCell"/>
</dbReference>
<evidence type="ECO:0000256" key="3">
    <source>
        <dbReference type="ARBA" id="ARBA00022448"/>
    </source>
</evidence>
<comment type="subcellular location">
    <subcellularLocation>
        <location evidence="1 8">Cell membrane</location>
        <topology evidence="1 8">Multi-pass membrane protein</topology>
    </subcellularLocation>
</comment>
<keyword evidence="4 8" id="KW-1003">Cell membrane</keyword>
<dbReference type="EMBL" id="FWFZ01000018">
    <property type="protein sequence ID" value="SLN65352.1"/>
    <property type="molecule type" value="Genomic_DNA"/>
</dbReference>
<evidence type="ECO:0000313" key="9">
    <source>
        <dbReference type="EMBL" id="SLN65352.1"/>
    </source>
</evidence>
<protein>
    <recommendedName>
        <fullName evidence="8">Probable membrane transporter protein</fullName>
    </recommendedName>
</protein>
<reference evidence="9 10" key="1">
    <citation type="submission" date="2017-03" db="EMBL/GenBank/DDBJ databases">
        <authorList>
            <person name="Afonso C.L."/>
            <person name="Miller P.J."/>
            <person name="Scott M.A."/>
            <person name="Spackman E."/>
            <person name="Goraichik I."/>
            <person name="Dimitrov K.M."/>
            <person name="Suarez D.L."/>
            <person name="Swayne D.E."/>
        </authorList>
    </citation>
    <scope>NUCLEOTIDE SEQUENCE [LARGE SCALE GENOMIC DNA]</scope>
    <source>
        <strain evidence="9 10">CECT 7023</strain>
    </source>
</reference>
<evidence type="ECO:0000256" key="6">
    <source>
        <dbReference type="ARBA" id="ARBA00022989"/>
    </source>
</evidence>
<dbReference type="PANTHER" id="PTHR30269">
    <property type="entry name" value="TRANSMEMBRANE PROTEIN YFCA"/>
    <property type="match status" value="1"/>
</dbReference>
<feature type="transmembrane region" description="Helical" evidence="8">
    <location>
        <begin position="198"/>
        <end position="218"/>
    </location>
</feature>
<keyword evidence="10" id="KW-1185">Reference proteome</keyword>
<keyword evidence="7 8" id="KW-0472">Membrane</keyword>
<name>A0A1Y5TJX6_9RHOB</name>
<gene>
    <name evidence="9" type="ORF">ROA7023_03065</name>
</gene>
<feature type="transmembrane region" description="Helical" evidence="8">
    <location>
        <begin position="230"/>
        <end position="247"/>
    </location>
</feature>
<feature type="transmembrane region" description="Helical" evidence="8">
    <location>
        <begin position="46"/>
        <end position="66"/>
    </location>
</feature>
<accession>A0A1Y5TJX6</accession>
<feature type="transmembrane region" description="Helical" evidence="8">
    <location>
        <begin position="132"/>
        <end position="150"/>
    </location>
</feature>
<dbReference type="InterPro" id="IPR052017">
    <property type="entry name" value="TSUP"/>
</dbReference>
<organism evidence="9 10">
    <name type="scientific">Roseisalinus antarcticus</name>
    <dbReference type="NCBI Taxonomy" id="254357"/>
    <lineage>
        <taxon>Bacteria</taxon>
        <taxon>Pseudomonadati</taxon>
        <taxon>Pseudomonadota</taxon>
        <taxon>Alphaproteobacteria</taxon>
        <taxon>Rhodobacterales</taxon>
        <taxon>Roseobacteraceae</taxon>
        <taxon>Roseisalinus</taxon>
    </lineage>
</organism>
<dbReference type="RefSeq" id="WP_159458542.1">
    <property type="nucleotide sequence ID" value="NZ_FWFZ01000018.1"/>
</dbReference>
<evidence type="ECO:0000313" key="10">
    <source>
        <dbReference type="Proteomes" id="UP000193900"/>
    </source>
</evidence>
<dbReference type="PANTHER" id="PTHR30269:SF32">
    <property type="entry name" value="MEMBRANE TRANSPORTER PROTEIN-RELATED"/>
    <property type="match status" value="1"/>
</dbReference>
<comment type="similarity">
    <text evidence="2 8">Belongs to the 4-toluene sulfonate uptake permease (TSUP) (TC 2.A.102) family.</text>
</comment>
<dbReference type="AlphaFoldDB" id="A0A1Y5TJX6"/>
<feature type="transmembrane region" description="Helical" evidence="8">
    <location>
        <begin position="78"/>
        <end position="97"/>
    </location>
</feature>
<keyword evidence="3" id="KW-0813">Transport</keyword>
<dbReference type="OrthoDB" id="5195497at2"/>
<evidence type="ECO:0000256" key="2">
    <source>
        <dbReference type="ARBA" id="ARBA00009142"/>
    </source>
</evidence>
<keyword evidence="6 8" id="KW-1133">Transmembrane helix</keyword>
<dbReference type="Pfam" id="PF01925">
    <property type="entry name" value="TauE"/>
    <property type="match status" value="1"/>
</dbReference>